<comment type="caution">
    <text evidence="6">The sequence shown here is derived from an EMBL/GenBank/DDBJ whole genome shotgun (WGS) entry which is preliminary data.</text>
</comment>
<evidence type="ECO:0000313" key="6">
    <source>
        <dbReference type="EMBL" id="GAA4056927.1"/>
    </source>
</evidence>
<dbReference type="EMBL" id="BAAAZG010000001">
    <property type="protein sequence ID" value="GAA4056927.1"/>
    <property type="molecule type" value="Genomic_DNA"/>
</dbReference>
<evidence type="ECO:0000256" key="4">
    <source>
        <dbReference type="PROSITE-ProRule" id="PRU00335"/>
    </source>
</evidence>
<keyword evidence="1" id="KW-0805">Transcription regulation</keyword>
<dbReference type="SUPFAM" id="SSF46689">
    <property type="entry name" value="Homeodomain-like"/>
    <property type="match status" value="1"/>
</dbReference>
<dbReference type="InterPro" id="IPR036271">
    <property type="entry name" value="Tet_transcr_reg_TetR-rel_C_sf"/>
</dbReference>
<evidence type="ECO:0000256" key="3">
    <source>
        <dbReference type="ARBA" id="ARBA00023163"/>
    </source>
</evidence>
<evidence type="ECO:0000313" key="7">
    <source>
        <dbReference type="Proteomes" id="UP001500683"/>
    </source>
</evidence>
<proteinExistence type="predicted"/>
<keyword evidence="2 4" id="KW-0238">DNA-binding</keyword>
<name>A0ABP7V0U6_9ACTN</name>
<dbReference type="SUPFAM" id="SSF48498">
    <property type="entry name" value="Tetracyclin repressor-like, C-terminal domain"/>
    <property type="match status" value="1"/>
</dbReference>
<protein>
    <submittedName>
        <fullName evidence="6">TetR/AcrR family transcriptional regulator</fullName>
    </submittedName>
</protein>
<dbReference type="RefSeq" id="WP_344940106.1">
    <property type="nucleotide sequence ID" value="NZ_BAAAZG010000001.1"/>
</dbReference>
<feature type="domain" description="HTH tetR-type" evidence="5">
    <location>
        <begin position="25"/>
        <end position="85"/>
    </location>
</feature>
<dbReference type="InterPro" id="IPR011075">
    <property type="entry name" value="TetR_C"/>
</dbReference>
<evidence type="ECO:0000256" key="1">
    <source>
        <dbReference type="ARBA" id="ARBA00023015"/>
    </source>
</evidence>
<dbReference type="Pfam" id="PF00440">
    <property type="entry name" value="TetR_N"/>
    <property type="match status" value="1"/>
</dbReference>
<dbReference type="PANTHER" id="PTHR47506:SF6">
    <property type="entry name" value="HTH-TYPE TRANSCRIPTIONAL REPRESSOR NEMR"/>
    <property type="match status" value="1"/>
</dbReference>
<dbReference type="Pfam" id="PF16925">
    <property type="entry name" value="TetR_C_13"/>
    <property type="match status" value="1"/>
</dbReference>
<dbReference type="InterPro" id="IPR009057">
    <property type="entry name" value="Homeodomain-like_sf"/>
</dbReference>
<sequence length="214" mass="23227">MGSFEGSALPDGEAEITDKRLLRGARTRESILRHAVDLGSLEGLDNLSFGRLAAEAGLSKAGVQTLFKSKEALQLATVEYARRMFIDAVIRPARSASPGVARLRALLEHWTTYATAPLFAGGCFRAANLADFDSRPGPVRDELFRQQQEWNATIAGELRHAMAVGEIAELDAELAAFQIDALLCAANTALRMGDDDAVNKVHRIVEGMLRPPVR</sequence>
<dbReference type="PROSITE" id="PS50977">
    <property type="entry name" value="HTH_TETR_2"/>
    <property type="match status" value="1"/>
</dbReference>
<organism evidence="6 7">
    <name type="scientific">Actinomadura miaoliensis</name>
    <dbReference type="NCBI Taxonomy" id="430685"/>
    <lineage>
        <taxon>Bacteria</taxon>
        <taxon>Bacillati</taxon>
        <taxon>Actinomycetota</taxon>
        <taxon>Actinomycetes</taxon>
        <taxon>Streptosporangiales</taxon>
        <taxon>Thermomonosporaceae</taxon>
        <taxon>Actinomadura</taxon>
    </lineage>
</organism>
<evidence type="ECO:0000259" key="5">
    <source>
        <dbReference type="PROSITE" id="PS50977"/>
    </source>
</evidence>
<dbReference type="Gene3D" id="1.10.10.60">
    <property type="entry name" value="Homeodomain-like"/>
    <property type="match status" value="1"/>
</dbReference>
<feature type="DNA-binding region" description="H-T-H motif" evidence="4">
    <location>
        <begin position="48"/>
        <end position="67"/>
    </location>
</feature>
<dbReference type="Proteomes" id="UP001500683">
    <property type="component" value="Unassembled WGS sequence"/>
</dbReference>
<keyword evidence="7" id="KW-1185">Reference proteome</keyword>
<accession>A0ABP7V0U6</accession>
<evidence type="ECO:0000256" key="2">
    <source>
        <dbReference type="ARBA" id="ARBA00023125"/>
    </source>
</evidence>
<keyword evidence="3" id="KW-0804">Transcription</keyword>
<dbReference type="InterPro" id="IPR001647">
    <property type="entry name" value="HTH_TetR"/>
</dbReference>
<dbReference type="Gene3D" id="1.10.357.10">
    <property type="entry name" value="Tetracycline Repressor, domain 2"/>
    <property type="match status" value="1"/>
</dbReference>
<gene>
    <name evidence="6" type="ORF">GCM10022214_05880</name>
</gene>
<dbReference type="PANTHER" id="PTHR47506">
    <property type="entry name" value="TRANSCRIPTIONAL REGULATORY PROTEIN"/>
    <property type="match status" value="1"/>
</dbReference>
<reference evidence="7" key="1">
    <citation type="journal article" date="2019" name="Int. J. Syst. Evol. Microbiol.">
        <title>The Global Catalogue of Microorganisms (GCM) 10K type strain sequencing project: providing services to taxonomists for standard genome sequencing and annotation.</title>
        <authorList>
            <consortium name="The Broad Institute Genomics Platform"/>
            <consortium name="The Broad Institute Genome Sequencing Center for Infectious Disease"/>
            <person name="Wu L."/>
            <person name="Ma J."/>
        </authorList>
    </citation>
    <scope>NUCLEOTIDE SEQUENCE [LARGE SCALE GENOMIC DNA]</scope>
    <source>
        <strain evidence="7">JCM 16702</strain>
    </source>
</reference>